<keyword evidence="1" id="KW-0812">Transmembrane</keyword>
<comment type="caution">
    <text evidence="2">The sequence shown here is derived from an EMBL/GenBank/DDBJ whole genome shotgun (WGS) entry which is preliminary data.</text>
</comment>
<evidence type="ECO:0008006" key="3">
    <source>
        <dbReference type="Google" id="ProtNLM"/>
    </source>
</evidence>
<organism evidence="2">
    <name type="scientific">marine sediment metagenome</name>
    <dbReference type="NCBI Taxonomy" id="412755"/>
    <lineage>
        <taxon>unclassified sequences</taxon>
        <taxon>metagenomes</taxon>
        <taxon>ecological metagenomes</taxon>
    </lineage>
</organism>
<evidence type="ECO:0000313" key="2">
    <source>
        <dbReference type="EMBL" id="KKM99099.1"/>
    </source>
</evidence>
<feature type="transmembrane region" description="Helical" evidence="1">
    <location>
        <begin position="128"/>
        <end position="146"/>
    </location>
</feature>
<evidence type="ECO:0000256" key="1">
    <source>
        <dbReference type="SAM" id="Phobius"/>
    </source>
</evidence>
<sequence length="150" mass="15573">MAFIGSVSQTLNVTVKEVAVETALTIAVSPATTVSPGAPLDFTGRLSRADTGAGVVGQKIRLRQPPGGNVVGEGTTDSEGNYMIQISAPMKSRTYPYRAVFEGTADLSQAESRTLGVGVGVGVPIEPIWIIGSFLSAVFLLGVSLFKSSR</sequence>
<protein>
    <recommendedName>
        <fullName evidence="3">Carboxypeptidase regulatory-like domain-containing protein</fullName>
    </recommendedName>
</protein>
<gene>
    <name evidence="2" type="ORF">LCGC14_1151300</name>
</gene>
<keyword evidence="1" id="KW-0472">Membrane</keyword>
<accession>A0A0F9LVD4</accession>
<dbReference type="AlphaFoldDB" id="A0A0F9LVD4"/>
<dbReference type="EMBL" id="LAZR01005536">
    <property type="protein sequence ID" value="KKM99099.1"/>
    <property type="molecule type" value="Genomic_DNA"/>
</dbReference>
<name>A0A0F9LVD4_9ZZZZ</name>
<keyword evidence="1" id="KW-1133">Transmembrane helix</keyword>
<reference evidence="2" key="1">
    <citation type="journal article" date="2015" name="Nature">
        <title>Complex archaea that bridge the gap between prokaryotes and eukaryotes.</title>
        <authorList>
            <person name="Spang A."/>
            <person name="Saw J.H."/>
            <person name="Jorgensen S.L."/>
            <person name="Zaremba-Niedzwiedzka K."/>
            <person name="Martijn J."/>
            <person name="Lind A.E."/>
            <person name="van Eijk R."/>
            <person name="Schleper C."/>
            <person name="Guy L."/>
            <person name="Ettema T.J."/>
        </authorList>
    </citation>
    <scope>NUCLEOTIDE SEQUENCE</scope>
</reference>
<proteinExistence type="predicted"/>